<dbReference type="GO" id="GO:0010008">
    <property type="term" value="C:endosome membrane"/>
    <property type="evidence" value="ECO:0007669"/>
    <property type="project" value="UniProtKB-SubCell"/>
</dbReference>
<keyword evidence="15 19" id="KW-0472">Membrane</keyword>
<dbReference type="GO" id="GO:0006914">
    <property type="term" value="P:autophagy"/>
    <property type="evidence" value="ECO:0007669"/>
    <property type="project" value="UniProtKB-KW"/>
</dbReference>
<evidence type="ECO:0000256" key="17">
    <source>
        <dbReference type="ARBA" id="ARBA00023329"/>
    </source>
</evidence>
<protein>
    <recommendedName>
        <fullName evidence="6">Autophagy-related protein 27</fullName>
    </recommendedName>
</protein>
<keyword evidence="23" id="KW-1185">Reference proteome</keyword>
<keyword evidence="9 20" id="KW-0732">Signal</keyword>
<evidence type="ECO:0000256" key="7">
    <source>
        <dbReference type="ARBA" id="ARBA00022448"/>
    </source>
</evidence>
<evidence type="ECO:0000313" key="23">
    <source>
        <dbReference type="Proteomes" id="UP000027195"/>
    </source>
</evidence>
<dbReference type="STRING" id="930990.A0A067MIE9"/>
<feature type="chain" id="PRO_5001641404" description="Autophagy-related protein 27" evidence="20">
    <location>
        <begin position="31"/>
        <end position="305"/>
    </location>
</feature>
<evidence type="ECO:0000256" key="16">
    <source>
        <dbReference type="ARBA" id="ARBA00023157"/>
    </source>
</evidence>
<dbReference type="Pfam" id="PF09451">
    <property type="entry name" value="ATG27"/>
    <property type="match status" value="1"/>
</dbReference>
<organism evidence="22 23">
    <name type="scientific">Botryobasidium botryosum (strain FD-172 SS1)</name>
    <dbReference type="NCBI Taxonomy" id="930990"/>
    <lineage>
        <taxon>Eukaryota</taxon>
        <taxon>Fungi</taxon>
        <taxon>Dikarya</taxon>
        <taxon>Basidiomycota</taxon>
        <taxon>Agaricomycotina</taxon>
        <taxon>Agaricomycetes</taxon>
        <taxon>Cantharellales</taxon>
        <taxon>Botryobasidiaceae</taxon>
        <taxon>Botryobasidium</taxon>
    </lineage>
</organism>
<sequence length="305" mass="33343">MQTPQLNARQQAALPLLFFLLAFTTPYALAFEEPKSPPCTAEFASGSRYYDLTSLRAKKDYEVTGETGRKFYINACGSVMSETWNLDKPEQVAGFFRGDHSDFSIGTVNTTLHLIQDQPVLVLTEGSPCPHASELKASSIIRFICDPSVRGQGYPGLVTQLPPDDASACAFLFEWRTAAACPTLKRTGVTGVVTVFASIFFVAFLVYIVGATAYNHLVLDLRGWEMLPRTSIFSYHDTIVFVKRCFHRNRNDGPSWGSWGRSGRGAGGGGYMAPEEQAIIGGSYADEDDEQGGYEPRVAAPAIHG</sequence>
<dbReference type="InterPro" id="IPR009011">
    <property type="entry name" value="Man6P_isomerase_rcpt-bd_dom_sf"/>
</dbReference>
<dbReference type="InterPro" id="IPR044865">
    <property type="entry name" value="MRH_dom"/>
</dbReference>
<dbReference type="SMART" id="SM01404">
    <property type="entry name" value="CIMR"/>
    <property type="match status" value="1"/>
</dbReference>
<evidence type="ECO:0000256" key="9">
    <source>
        <dbReference type="ARBA" id="ARBA00022729"/>
    </source>
</evidence>
<dbReference type="Gene3D" id="2.70.130.10">
    <property type="entry name" value="Mannose-6-phosphate receptor binding domain"/>
    <property type="match status" value="1"/>
</dbReference>
<feature type="domain" description="MRH" evidence="21">
    <location>
        <begin position="37"/>
        <end position="183"/>
    </location>
</feature>
<dbReference type="InterPro" id="IPR018939">
    <property type="entry name" value="Autophagy-rel_prot_27"/>
</dbReference>
<evidence type="ECO:0000256" key="12">
    <source>
        <dbReference type="ARBA" id="ARBA00023006"/>
    </source>
</evidence>
<evidence type="ECO:0000256" key="1">
    <source>
        <dbReference type="ARBA" id="ARBA00004304"/>
    </source>
</evidence>
<keyword evidence="10" id="KW-0653">Protein transport</keyword>
<keyword evidence="12" id="KW-0072">Autophagy</keyword>
<dbReference type="GO" id="GO:0000139">
    <property type="term" value="C:Golgi membrane"/>
    <property type="evidence" value="ECO:0007669"/>
    <property type="project" value="UniProtKB-SubCell"/>
</dbReference>
<dbReference type="GO" id="GO:0015031">
    <property type="term" value="P:protein transport"/>
    <property type="evidence" value="ECO:0007669"/>
    <property type="project" value="UniProtKB-KW"/>
</dbReference>
<dbReference type="PANTHER" id="PTHR15071:SF0">
    <property type="entry name" value="MANNOSE 6-PHOSPHATE RECEPTOR-LIKE PROTEIN 1"/>
    <property type="match status" value="1"/>
</dbReference>
<dbReference type="GO" id="GO:0007034">
    <property type="term" value="P:vacuolar transport"/>
    <property type="evidence" value="ECO:0007669"/>
    <property type="project" value="TreeGrafter"/>
</dbReference>
<feature type="region of interest" description="Disordered" evidence="18">
    <location>
        <begin position="282"/>
        <end position="305"/>
    </location>
</feature>
<name>A0A067MIE9_BOTB1</name>
<dbReference type="EMBL" id="KL198031">
    <property type="protein sequence ID" value="KDQ15563.1"/>
    <property type="molecule type" value="Genomic_DNA"/>
</dbReference>
<evidence type="ECO:0000256" key="11">
    <source>
        <dbReference type="ARBA" id="ARBA00022989"/>
    </source>
</evidence>
<evidence type="ECO:0000256" key="14">
    <source>
        <dbReference type="ARBA" id="ARBA00023128"/>
    </source>
</evidence>
<dbReference type="Proteomes" id="UP000027195">
    <property type="component" value="Unassembled WGS sequence"/>
</dbReference>
<comment type="similarity">
    <text evidence="5">Belongs to the ATG27 family.</text>
</comment>
<evidence type="ECO:0000256" key="10">
    <source>
        <dbReference type="ARBA" id="ARBA00022927"/>
    </source>
</evidence>
<evidence type="ECO:0000256" key="5">
    <source>
        <dbReference type="ARBA" id="ARBA00005363"/>
    </source>
</evidence>
<dbReference type="PROSITE" id="PS51914">
    <property type="entry name" value="MRH"/>
    <property type="match status" value="1"/>
</dbReference>
<comment type="subcellular location">
    <subcellularLocation>
        <location evidence="2">Cytoplasmic vesicle membrane</location>
        <topology evidence="2">Single-pass type I membrane protein</topology>
    </subcellularLocation>
    <subcellularLocation>
        <location evidence="4">Golgi apparatus membrane</location>
        <topology evidence="4">Single-pass type I membrane protein</topology>
    </subcellularLocation>
    <subcellularLocation>
        <location evidence="1">Mitochondrion membrane</location>
        <topology evidence="1">Single-pass membrane protein</topology>
    </subcellularLocation>
    <subcellularLocation>
        <location evidence="3">Preautophagosomal structure membrane</location>
        <topology evidence="3">Single-pass type I membrane protein</topology>
    </subcellularLocation>
</comment>
<dbReference type="AlphaFoldDB" id="A0A067MIE9"/>
<evidence type="ECO:0000256" key="3">
    <source>
        <dbReference type="ARBA" id="ARBA00004472"/>
    </source>
</evidence>
<dbReference type="GO" id="GO:0034045">
    <property type="term" value="C:phagophore assembly site membrane"/>
    <property type="evidence" value="ECO:0007669"/>
    <property type="project" value="UniProtKB-SubCell"/>
</dbReference>
<dbReference type="FunCoup" id="A0A067MIE9">
    <property type="interactions" value="70"/>
</dbReference>
<keyword evidence="14" id="KW-0496">Mitochondrion</keyword>
<evidence type="ECO:0000313" key="22">
    <source>
        <dbReference type="EMBL" id="KDQ15563.1"/>
    </source>
</evidence>
<dbReference type="GO" id="GO:0031966">
    <property type="term" value="C:mitochondrial membrane"/>
    <property type="evidence" value="ECO:0007669"/>
    <property type="project" value="UniProtKB-SubCell"/>
</dbReference>
<proteinExistence type="inferred from homology"/>
<evidence type="ECO:0000256" key="15">
    <source>
        <dbReference type="ARBA" id="ARBA00023136"/>
    </source>
</evidence>
<evidence type="ECO:0000256" key="6">
    <source>
        <dbReference type="ARBA" id="ARBA00013776"/>
    </source>
</evidence>
<dbReference type="SUPFAM" id="SSF50911">
    <property type="entry name" value="Mannose 6-phosphate receptor domain"/>
    <property type="match status" value="1"/>
</dbReference>
<dbReference type="PANTHER" id="PTHR15071">
    <property type="entry name" value="MANNOSE-6-PHOSPHATE RECEPTOR FAMILY MEMBER"/>
    <property type="match status" value="1"/>
</dbReference>
<keyword evidence="16" id="KW-1015">Disulfide bond</keyword>
<dbReference type="HOGENOM" id="CLU_074885_0_0_1"/>
<keyword evidence="17" id="KW-0968">Cytoplasmic vesicle</keyword>
<keyword evidence="7" id="KW-0813">Transport</keyword>
<dbReference type="InParanoid" id="A0A067MIE9"/>
<keyword evidence="13" id="KW-0333">Golgi apparatus</keyword>
<evidence type="ECO:0000256" key="20">
    <source>
        <dbReference type="SAM" id="SignalP"/>
    </source>
</evidence>
<gene>
    <name evidence="22" type="ORF">BOTBODRAFT_31456</name>
</gene>
<keyword evidence="11 19" id="KW-1133">Transmembrane helix</keyword>
<dbReference type="GO" id="GO:0005770">
    <property type="term" value="C:late endosome"/>
    <property type="evidence" value="ECO:0007669"/>
    <property type="project" value="TreeGrafter"/>
</dbReference>
<evidence type="ECO:0000256" key="13">
    <source>
        <dbReference type="ARBA" id="ARBA00023034"/>
    </source>
</evidence>
<accession>A0A067MIE9</accession>
<evidence type="ECO:0000259" key="21">
    <source>
        <dbReference type="PROSITE" id="PS51914"/>
    </source>
</evidence>
<dbReference type="OrthoDB" id="4504960at2759"/>
<reference evidence="23" key="1">
    <citation type="journal article" date="2014" name="Proc. Natl. Acad. Sci. U.S.A.">
        <title>Extensive sampling of basidiomycete genomes demonstrates inadequacy of the white-rot/brown-rot paradigm for wood decay fungi.</title>
        <authorList>
            <person name="Riley R."/>
            <person name="Salamov A.A."/>
            <person name="Brown D.W."/>
            <person name="Nagy L.G."/>
            <person name="Floudas D."/>
            <person name="Held B.W."/>
            <person name="Levasseur A."/>
            <person name="Lombard V."/>
            <person name="Morin E."/>
            <person name="Otillar R."/>
            <person name="Lindquist E.A."/>
            <person name="Sun H."/>
            <person name="LaButti K.M."/>
            <person name="Schmutz J."/>
            <person name="Jabbour D."/>
            <person name="Luo H."/>
            <person name="Baker S.E."/>
            <person name="Pisabarro A.G."/>
            <person name="Walton J.D."/>
            <person name="Blanchette R.A."/>
            <person name="Henrissat B."/>
            <person name="Martin F."/>
            <person name="Cullen D."/>
            <person name="Hibbett D.S."/>
            <person name="Grigoriev I.V."/>
        </authorList>
    </citation>
    <scope>NUCLEOTIDE SEQUENCE [LARGE SCALE GENOMIC DNA]</scope>
    <source>
        <strain evidence="23">FD-172 SS1</strain>
    </source>
</reference>
<evidence type="ECO:0000256" key="8">
    <source>
        <dbReference type="ARBA" id="ARBA00022692"/>
    </source>
</evidence>
<feature type="signal peptide" evidence="20">
    <location>
        <begin position="1"/>
        <end position="30"/>
    </location>
</feature>
<evidence type="ECO:0000256" key="19">
    <source>
        <dbReference type="SAM" id="Phobius"/>
    </source>
</evidence>
<evidence type="ECO:0000256" key="2">
    <source>
        <dbReference type="ARBA" id="ARBA00004358"/>
    </source>
</evidence>
<keyword evidence="8 19" id="KW-0812">Transmembrane</keyword>
<feature type="transmembrane region" description="Helical" evidence="19">
    <location>
        <begin position="191"/>
        <end position="214"/>
    </location>
</feature>
<evidence type="ECO:0000256" key="4">
    <source>
        <dbReference type="ARBA" id="ARBA00004614"/>
    </source>
</evidence>
<evidence type="ECO:0000256" key="18">
    <source>
        <dbReference type="SAM" id="MobiDB-lite"/>
    </source>
</evidence>